<dbReference type="AlphaFoldDB" id="E5B3Z6"/>
<accession>E5B3Z6</accession>
<sequence>MVSGYSDDNKSVQGPGEFSAGMANVGKTKLQPCHEPGKHKWLAMREEYSLHGVHPPDAGIRQRVKHILQGYGHYVMC</sequence>
<gene>
    <name evidence="2" type="primary">pflA</name>
    <name evidence="2" type="ORF">EAIL5_1379</name>
</gene>
<dbReference type="GO" id="GO:0043365">
    <property type="term" value="F:[formate-C-acetyltransferase]-activating enzyme activity"/>
    <property type="evidence" value="ECO:0007669"/>
    <property type="project" value="UniProtKB-EC"/>
</dbReference>
<keyword evidence="2" id="KW-0560">Oxidoreductase</keyword>
<dbReference type="EMBL" id="FR719190">
    <property type="protein sequence ID" value="CBX80199.1"/>
    <property type="molecule type" value="Genomic_DNA"/>
</dbReference>
<name>E5B3Z6_ERWAM</name>
<organism evidence="2">
    <name type="scientific">Erwinia amylovora ATCC BAA-2158</name>
    <dbReference type="NCBI Taxonomy" id="889211"/>
    <lineage>
        <taxon>Bacteria</taxon>
        <taxon>Pseudomonadati</taxon>
        <taxon>Pseudomonadota</taxon>
        <taxon>Gammaproteobacteria</taxon>
        <taxon>Enterobacterales</taxon>
        <taxon>Erwiniaceae</taxon>
        <taxon>Erwinia</taxon>
    </lineage>
</organism>
<protein>
    <submittedName>
        <fullName evidence="2">Pyruvate formate lyase-activating enzyme 1</fullName>
        <ecNumber evidence="2">1.97.1.4</ecNumber>
    </submittedName>
</protein>
<reference evidence="2" key="1">
    <citation type="journal article" date="2011" name="J. Bacteriol.">
        <title>Genome Sequence of an Erwinia amylovora Strain with Pathogenicity Restricted to Rubus Plants.</title>
        <authorList>
            <person name="Powney R."/>
            <person name="Smits T.H."/>
            <person name="Sawbridge T."/>
            <person name="Frey B."/>
            <person name="Blom J."/>
            <person name="Frey J.E."/>
            <person name="Plummer K.M."/>
            <person name="Beer S.V."/>
            <person name="Luck J."/>
            <person name="Duffy B."/>
            <person name="Rodoni B."/>
        </authorList>
    </citation>
    <scope>NUCLEOTIDE SEQUENCE</scope>
    <source>
        <strain evidence="2">ATCC BAA-2158</strain>
    </source>
</reference>
<dbReference type="Gene3D" id="3.80.30.10">
    <property type="entry name" value="pyruvate-formate lyase- activating enzyme"/>
    <property type="match status" value="1"/>
</dbReference>
<dbReference type="GO" id="GO:0016829">
    <property type="term" value="F:lyase activity"/>
    <property type="evidence" value="ECO:0007669"/>
    <property type="project" value="UniProtKB-KW"/>
</dbReference>
<proteinExistence type="predicted"/>
<dbReference type="EC" id="1.97.1.4" evidence="2"/>
<evidence type="ECO:0000313" key="2">
    <source>
        <dbReference type="EMBL" id="CBX80199.1"/>
    </source>
</evidence>
<keyword evidence="2" id="KW-0456">Lyase</keyword>
<keyword evidence="2" id="KW-0670">Pyruvate</keyword>
<feature type="region of interest" description="Disordered" evidence="1">
    <location>
        <begin position="1"/>
        <end position="21"/>
    </location>
</feature>
<evidence type="ECO:0000256" key="1">
    <source>
        <dbReference type="SAM" id="MobiDB-lite"/>
    </source>
</evidence>